<organism evidence="1 2">
    <name type="scientific">Virgisporangium ochraceum</name>
    <dbReference type="NCBI Taxonomy" id="65505"/>
    <lineage>
        <taxon>Bacteria</taxon>
        <taxon>Bacillati</taxon>
        <taxon>Actinomycetota</taxon>
        <taxon>Actinomycetes</taxon>
        <taxon>Micromonosporales</taxon>
        <taxon>Micromonosporaceae</taxon>
        <taxon>Virgisporangium</taxon>
    </lineage>
</organism>
<dbReference type="RefSeq" id="WP_203931402.1">
    <property type="nucleotide sequence ID" value="NZ_BOPH01000088.1"/>
</dbReference>
<proteinExistence type="predicted"/>
<evidence type="ECO:0000313" key="1">
    <source>
        <dbReference type="EMBL" id="GIJ71541.1"/>
    </source>
</evidence>
<evidence type="ECO:0000313" key="2">
    <source>
        <dbReference type="Proteomes" id="UP000635606"/>
    </source>
</evidence>
<gene>
    <name evidence="1" type="ORF">Voc01_064580</name>
</gene>
<sequence>MTVDISAALRPLREALLEQAGADARSRIADAEADAVRTLDAAKREADGIRTAARRDGEADARALQTADLARARRQARASVLAAQRSGYEALRACVADTLRTGAAAEELRNALVARVRAVLGPEARTVDHPSGGVVGEVPGRRVDCSVDALVDRVLSAESGVAAGLWSP</sequence>
<comment type="caution">
    <text evidence="1">The sequence shown here is derived from an EMBL/GenBank/DDBJ whole genome shotgun (WGS) entry which is preliminary data.</text>
</comment>
<keyword evidence="2" id="KW-1185">Reference proteome</keyword>
<dbReference type="AlphaFoldDB" id="A0A8J4A2E4"/>
<accession>A0A8J4A2E4</accession>
<reference evidence="1" key="1">
    <citation type="submission" date="2021-01" db="EMBL/GenBank/DDBJ databases">
        <title>Whole genome shotgun sequence of Virgisporangium ochraceum NBRC 16418.</title>
        <authorList>
            <person name="Komaki H."/>
            <person name="Tamura T."/>
        </authorList>
    </citation>
    <scope>NUCLEOTIDE SEQUENCE</scope>
    <source>
        <strain evidence="1">NBRC 16418</strain>
    </source>
</reference>
<name>A0A8J4A2E4_9ACTN</name>
<protein>
    <submittedName>
        <fullName evidence="1">Uncharacterized protein</fullName>
    </submittedName>
</protein>
<dbReference type="EMBL" id="BOPH01000088">
    <property type="protein sequence ID" value="GIJ71541.1"/>
    <property type="molecule type" value="Genomic_DNA"/>
</dbReference>
<dbReference type="Proteomes" id="UP000635606">
    <property type="component" value="Unassembled WGS sequence"/>
</dbReference>